<accession>A0A248LMN3</accession>
<evidence type="ECO:0000256" key="1">
    <source>
        <dbReference type="SAM" id="Phobius"/>
    </source>
</evidence>
<keyword evidence="1" id="KW-0812">Transmembrane</keyword>
<dbReference type="Proteomes" id="UP000197424">
    <property type="component" value="Chromosome"/>
</dbReference>
<organism evidence="2 3">
    <name type="scientific">Laribacter hongkongensis</name>
    <dbReference type="NCBI Taxonomy" id="168471"/>
    <lineage>
        <taxon>Bacteria</taxon>
        <taxon>Pseudomonadati</taxon>
        <taxon>Pseudomonadota</taxon>
        <taxon>Betaproteobacteria</taxon>
        <taxon>Neisseriales</taxon>
        <taxon>Aquaspirillaceae</taxon>
        <taxon>Laribacter</taxon>
    </lineage>
</organism>
<reference evidence="3" key="1">
    <citation type="submission" date="2017-06" db="EMBL/GenBank/DDBJ databases">
        <title>Whole genome sequence of Laribacter hongkongensis LHGZ1.</title>
        <authorList>
            <person name="Chen D."/>
            <person name="Wu H."/>
            <person name="Chen J."/>
        </authorList>
    </citation>
    <scope>NUCLEOTIDE SEQUENCE [LARGE SCALE GENOMIC DNA]</scope>
    <source>
        <strain evidence="3">LHGZ1</strain>
    </source>
</reference>
<keyword evidence="1" id="KW-0472">Membrane</keyword>
<protein>
    <submittedName>
        <fullName evidence="2">Uncharacterized protein</fullName>
    </submittedName>
</protein>
<evidence type="ECO:0000313" key="3">
    <source>
        <dbReference type="Proteomes" id="UP000197424"/>
    </source>
</evidence>
<gene>
    <name evidence="2" type="ORF">LHGZ1_2592</name>
</gene>
<dbReference type="EMBL" id="CP022115">
    <property type="protein sequence ID" value="ASJ25423.1"/>
    <property type="molecule type" value="Genomic_DNA"/>
</dbReference>
<keyword evidence="1" id="KW-1133">Transmembrane helix</keyword>
<name>A0A248LMN3_9NEIS</name>
<dbReference type="AlphaFoldDB" id="A0A248LMN3"/>
<evidence type="ECO:0000313" key="2">
    <source>
        <dbReference type="EMBL" id="ASJ25423.1"/>
    </source>
</evidence>
<feature type="transmembrane region" description="Helical" evidence="1">
    <location>
        <begin position="20"/>
        <end position="41"/>
    </location>
</feature>
<sequence>MPSNNVWPCAGDRPKNTAMPYVMAWIICLWLNEYFFGATICDCMNEYWHGRVSYRNFPLVCLSW</sequence>
<proteinExistence type="predicted"/>